<dbReference type="EMBL" id="FLUO01000003">
    <property type="protein sequence ID" value="SBW12711.1"/>
    <property type="molecule type" value="Genomic_DNA"/>
</dbReference>
<evidence type="ECO:0000313" key="2">
    <source>
        <dbReference type="EMBL" id="SBW12711.1"/>
    </source>
</evidence>
<sequence>MAISSTLTKNTWPGNGVATLWPFHFRINSPDHLAVILADPSGAETELDPSLYTVTGAGEDEGSVAYPLTGDPLAAGWSITLARRTPRKQETDLNNQGGLYLKAIERTLDGLTMMAQEQQEELARAAKMPISSPESADELIASVRDSASAAATSAGVATNAAQTAAADVSGLLDGKVAAADAAKTAAEVARDQVLALYDDFDDRYLGVKSVDPATDNDGNPLFPGALYFQQTEPDGPGAMKVYTGVAWVAAYVSGDSVLTVSNLLALLATLDASEQAAARESLGVADDAEPIGFRKRYLPESGPLPTGYLALDGSGFLVAAYSEFAGLMYCGDADNATAAAWYRYNDLMDPDGSRSTTGAYMRTADETATSPVFLGYGPNLLADGAMISADYVGNNLQPDRLLDNNSRTEWMSNRAYGTLTYDHGPGNPQSIAKYTLSFFTTTYLTSYSYSPTIWTLQGSNDSTTWADLDSRTGQAWAANGAKTYYPADTTAYRYHRLSVSASGTYVGFGGWSAYSAYSVEASTEPGVPCVKAAAANAAAAAGVDVMALIADLTARVAALEGSS</sequence>
<dbReference type="InterPro" id="IPR008979">
    <property type="entry name" value="Galactose-bd-like_sf"/>
</dbReference>
<evidence type="ECO:0000256" key="1">
    <source>
        <dbReference type="SAM" id="Coils"/>
    </source>
</evidence>
<dbReference type="SUPFAM" id="SSF49785">
    <property type="entry name" value="Galactose-binding domain-like"/>
    <property type="match status" value="1"/>
</dbReference>
<keyword evidence="1" id="KW-0175">Coiled coil</keyword>
<name>A0A212KM09_9PROT</name>
<reference evidence="2" key="1">
    <citation type="submission" date="2016-04" db="EMBL/GenBank/DDBJ databases">
        <authorList>
            <person name="Evans L.H."/>
            <person name="Alamgir A."/>
            <person name="Owens N."/>
            <person name="Weber N.D."/>
            <person name="Virtaneva K."/>
            <person name="Barbian K."/>
            <person name="Babar A."/>
            <person name="Rosenke K."/>
        </authorList>
    </citation>
    <scope>NUCLEOTIDE SEQUENCE</scope>
    <source>
        <strain evidence="2">86</strain>
    </source>
</reference>
<dbReference type="AlphaFoldDB" id="A0A212KM09"/>
<organism evidence="2">
    <name type="scientific">uncultured Alphaproteobacteria bacterium</name>
    <dbReference type="NCBI Taxonomy" id="91750"/>
    <lineage>
        <taxon>Bacteria</taxon>
        <taxon>Pseudomonadati</taxon>
        <taxon>Pseudomonadota</taxon>
        <taxon>Alphaproteobacteria</taxon>
        <taxon>environmental samples</taxon>
    </lineage>
</organism>
<evidence type="ECO:0008006" key="3">
    <source>
        <dbReference type="Google" id="ProtNLM"/>
    </source>
</evidence>
<gene>
    <name evidence="2" type="ORF">KL86APRO_30202</name>
</gene>
<dbReference type="Gene3D" id="2.60.120.260">
    <property type="entry name" value="Galactose-binding domain-like"/>
    <property type="match status" value="1"/>
</dbReference>
<proteinExistence type="predicted"/>
<feature type="coiled-coil region" evidence="1">
    <location>
        <begin position="101"/>
        <end position="128"/>
    </location>
</feature>
<accession>A0A212KM09</accession>
<protein>
    <recommendedName>
        <fullName evidence="3">F5/8 type C domain-containing protein</fullName>
    </recommendedName>
</protein>